<organism evidence="1 2">
    <name type="scientific">Penicillium steckii</name>
    <dbReference type="NCBI Taxonomy" id="303698"/>
    <lineage>
        <taxon>Eukaryota</taxon>
        <taxon>Fungi</taxon>
        <taxon>Dikarya</taxon>
        <taxon>Ascomycota</taxon>
        <taxon>Pezizomycotina</taxon>
        <taxon>Eurotiomycetes</taxon>
        <taxon>Eurotiomycetidae</taxon>
        <taxon>Eurotiales</taxon>
        <taxon>Aspergillaceae</taxon>
        <taxon>Penicillium</taxon>
    </lineage>
</organism>
<dbReference type="AlphaFoldDB" id="A0A1V6SPV2"/>
<evidence type="ECO:0000313" key="2">
    <source>
        <dbReference type="Proteomes" id="UP000191285"/>
    </source>
</evidence>
<dbReference type="EMBL" id="MLKD01000027">
    <property type="protein sequence ID" value="OQE15714.1"/>
    <property type="molecule type" value="Genomic_DNA"/>
</dbReference>
<dbReference type="OrthoDB" id="431557at2759"/>
<proteinExistence type="predicted"/>
<reference evidence="2" key="1">
    <citation type="journal article" date="2017" name="Nat. Microbiol.">
        <title>Global analysis of biosynthetic gene clusters reveals vast potential of secondary metabolite production in Penicillium species.</title>
        <authorList>
            <person name="Nielsen J.C."/>
            <person name="Grijseels S."/>
            <person name="Prigent S."/>
            <person name="Ji B."/>
            <person name="Dainat J."/>
            <person name="Nielsen K.F."/>
            <person name="Frisvad J.C."/>
            <person name="Workman M."/>
            <person name="Nielsen J."/>
        </authorList>
    </citation>
    <scope>NUCLEOTIDE SEQUENCE [LARGE SCALE GENOMIC DNA]</scope>
    <source>
        <strain evidence="2">IBT 24891</strain>
    </source>
</reference>
<dbReference type="Proteomes" id="UP000191285">
    <property type="component" value="Unassembled WGS sequence"/>
</dbReference>
<accession>A0A1V6SPV2</accession>
<protein>
    <submittedName>
        <fullName evidence="1">Uncharacterized protein</fullName>
    </submittedName>
</protein>
<name>A0A1V6SPV2_9EURO</name>
<comment type="caution">
    <text evidence="1">The sequence shown here is derived from an EMBL/GenBank/DDBJ whole genome shotgun (WGS) entry which is preliminary data.</text>
</comment>
<evidence type="ECO:0000313" key="1">
    <source>
        <dbReference type="EMBL" id="OQE15714.1"/>
    </source>
</evidence>
<keyword evidence="2" id="KW-1185">Reference proteome</keyword>
<sequence length="205" mass="24185">MWKVSQFVSATATPHGTEILSPSPGTDKWMMMSQTHERGQMQDSFSADMKDQLNENGSFPSKPQMVNEGRLAEVESNSIMQDQRRTTQHDHRSMCFYNQKRFSCGDWSWTSFAHRCNYEYRTGETCGMKLVNMTENESNKCRLCEKIETKFRRRGAEVDRLERWKREGATLVASMDRSRKLIMDLDKEIYILQREREDRRTTLTR</sequence>
<gene>
    <name evidence="1" type="ORF">PENSTE_c027G09822</name>
</gene>